<keyword evidence="3" id="KW-1185">Reference proteome</keyword>
<dbReference type="EMBL" id="JARKIE010000090">
    <property type="protein sequence ID" value="KAJ7687168.1"/>
    <property type="molecule type" value="Genomic_DNA"/>
</dbReference>
<dbReference type="AlphaFoldDB" id="A0AAD7GEG7"/>
<proteinExistence type="predicted"/>
<evidence type="ECO:0000256" key="1">
    <source>
        <dbReference type="SAM" id="MobiDB-lite"/>
    </source>
</evidence>
<name>A0AAD7GEG7_MYCRO</name>
<comment type="caution">
    <text evidence="2">The sequence shown here is derived from an EMBL/GenBank/DDBJ whole genome shotgun (WGS) entry which is preliminary data.</text>
</comment>
<reference evidence="2" key="1">
    <citation type="submission" date="2023-03" db="EMBL/GenBank/DDBJ databases">
        <title>Massive genome expansion in bonnet fungi (Mycena s.s.) driven by repeated elements and novel gene families across ecological guilds.</title>
        <authorList>
            <consortium name="Lawrence Berkeley National Laboratory"/>
            <person name="Harder C.B."/>
            <person name="Miyauchi S."/>
            <person name="Viragh M."/>
            <person name="Kuo A."/>
            <person name="Thoen E."/>
            <person name="Andreopoulos B."/>
            <person name="Lu D."/>
            <person name="Skrede I."/>
            <person name="Drula E."/>
            <person name="Henrissat B."/>
            <person name="Morin E."/>
            <person name="Kohler A."/>
            <person name="Barry K."/>
            <person name="LaButti K."/>
            <person name="Morin E."/>
            <person name="Salamov A."/>
            <person name="Lipzen A."/>
            <person name="Mereny Z."/>
            <person name="Hegedus B."/>
            <person name="Baldrian P."/>
            <person name="Stursova M."/>
            <person name="Weitz H."/>
            <person name="Taylor A."/>
            <person name="Grigoriev I.V."/>
            <person name="Nagy L.G."/>
            <person name="Martin F."/>
            <person name="Kauserud H."/>
        </authorList>
    </citation>
    <scope>NUCLEOTIDE SEQUENCE</scope>
    <source>
        <strain evidence="2">CBHHK067</strain>
    </source>
</reference>
<organism evidence="2 3">
    <name type="scientific">Mycena rosella</name>
    <name type="common">Pink bonnet</name>
    <name type="synonym">Agaricus rosellus</name>
    <dbReference type="NCBI Taxonomy" id="1033263"/>
    <lineage>
        <taxon>Eukaryota</taxon>
        <taxon>Fungi</taxon>
        <taxon>Dikarya</taxon>
        <taxon>Basidiomycota</taxon>
        <taxon>Agaricomycotina</taxon>
        <taxon>Agaricomycetes</taxon>
        <taxon>Agaricomycetidae</taxon>
        <taxon>Agaricales</taxon>
        <taxon>Marasmiineae</taxon>
        <taxon>Mycenaceae</taxon>
        <taxon>Mycena</taxon>
    </lineage>
</organism>
<protein>
    <submittedName>
        <fullName evidence="2">Uncharacterized protein</fullName>
    </submittedName>
</protein>
<gene>
    <name evidence="2" type="ORF">B0H17DRAFT_1136485</name>
</gene>
<dbReference type="Proteomes" id="UP001221757">
    <property type="component" value="Unassembled WGS sequence"/>
</dbReference>
<evidence type="ECO:0000313" key="3">
    <source>
        <dbReference type="Proteomes" id="UP001221757"/>
    </source>
</evidence>
<feature type="region of interest" description="Disordered" evidence="1">
    <location>
        <begin position="188"/>
        <end position="207"/>
    </location>
</feature>
<evidence type="ECO:0000313" key="2">
    <source>
        <dbReference type="EMBL" id="KAJ7687168.1"/>
    </source>
</evidence>
<accession>A0AAD7GEG7</accession>
<sequence>MTRRQGPGLGVRITCPIWKDQGRVLRRAEKNFSTLYPFFESRFPLVWYHGWAGFPTGISCWESGLNILQDVLATPDRCFFNGKWNCEGVAEWFEALRIYVLNQVVEWGQPVVDLSTLDLEHLATRAAVGAGATTGCCVWAPGWEWPAKRNNCATPANLPTLYDWLGRTRINGWGKIRSNYEVRETLQASRGPGQSQAGAQAKAKPGQAKAKCFGPAWDFTGPKPPQAGPKPWPSGQAKAKTSLSKALYDSQPSSSNAITHLQIGLENNIVRVPGSLPFSRLWPVLCCGDSGLKCNLQSTFLTIFCNSAPATSTAIPIPGRDIDAGTVCDVDTGRAQFVDYIWINAC</sequence>